<dbReference type="AlphaFoldDB" id="A0A917S089"/>
<evidence type="ECO:0000313" key="3">
    <source>
        <dbReference type="Proteomes" id="UP000638263"/>
    </source>
</evidence>
<reference evidence="2" key="2">
    <citation type="submission" date="2020-09" db="EMBL/GenBank/DDBJ databases">
        <authorList>
            <person name="Sun Q."/>
            <person name="Zhou Y."/>
        </authorList>
    </citation>
    <scope>NUCLEOTIDE SEQUENCE</scope>
    <source>
        <strain evidence="2">CGMCC 4.3508</strain>
    </source>
</reference>
<proteinExistence type="predicted"/>
<protein>
    <submittedName>
        <fullName evidence="2">Uncharacterized protein</fullName>
    </submittedName>
</protein>
<comment type="caution">
    <text evidence="2">The sequence shown here is derived from an EMBL/GenBank/DDBJ whole genome shotgun (WGS) entry which is preliminary data.</text>
</comment>
<reference evidence="2" key="1">
    <citation type="journal article" date="2014" name="Int. J. Syst. Evol. Microbiol.">
        <title>Complete genome sequence of Corynebacterium casei LMG S-19264T (=DSM 44701T), isolated from a smear-ripened cheese.</title>
        <authorList>
            <consortium name="US DOE Joint Genome Institute (JGI-PGF)"/>
            <person name="Walter F."/>
            <person name="Albersmeier A."/>
            <person name="Kalinowski J."/>
            <person name="Ruckert C."/>
        </authorList>
    </citation>
    <scope>NUCLEOTIDE SEQUENCE</scope>
    <source>
        <strain evidence="2">CGMCC 4.3508</strain>
    </source>
</reference>
<gene>
    <name evidence="2" type="ORF">GCM10011588_71380</name>
</gene>
<sequence>MTVGIAALNSTGLQSTHTDVTAQVLRTLTEYRDDLLRTRTQAVNMPHRLLVHLAAAGLPKWPLLRPQPSYRGRCVSVNTAAGPFGRLPTWPANSAGSTAVWITPPARWPLPSPVREQIAGWLRRHFPDDPEMQVSHEAIYLALFDPRGKAIDRTLTQRLRTGRPMRSPKRARKPDGRGVIRDSCRSVSVRSRSNPGRLPVTGKAIR</sequence>
<evidence type="ECO:0000256" key="1">
    <source>
        <dbReference type="SAM" id="MobiDB-lite"/>
    </source>
</evidence>
<name>A0A917S089_9NOCA</name>
<feature type="region of interest" description="Disordered" evidence="1">
    <location>
        <begin position="186"/>
        <end position="206"/>
    </location>
</feature>
<dbReference type="Proteomes" id="UP000638263">
    <property type="component" value="Unassembled WGS sequence"/>
</dbReference>
<dbReference type="EMBL" id="BMMH01000043">
    <property type="protein sequence ID" value="GGL46327.1"/>
    <property type="molecule type" value="Genomic_DNA"/>
</dbReference>
<accession>A0A917S089</accession>
<keyword evidence="3" id="KW-1185">Reference proteome</keyword>
<evidence type="ECO:0000313" key="2">
    <source>
        <dbReference type="EMBL" id="GGL46327.1"/>
    </source>
</evidence>
<organism evidence="2 3">
    <name type="scientific">Nocardia jinanensis</name>
    <dbReference type="NCBI Taxonomy" id="382504"/>
    <lineage>
        <taxon>Bacteria</taxon>
        <taxon>Bacillati</taxon>
        <taxon>Actinomycetota</taxon>
        <taxon>Actinomycetes</taxon>
        <taxon>Mycobacteriales</taxon>
        <taxon>Nocardiaceae</taxon>
        <taxon>Nocardia</taxon>
    </lineage>
</organism>